<organism evidence="1 2">
    <name type="scientific">Amycolatopsis samaneae</name>
    <dbReference type="NCBI Taxonomy" id="664691"/>
    <lineage>
        <taxon>Bacteria</taxon>
        <taxon>Bacillati</taxon>
        <taxon>Actinomycetota</taxon>
        <taxon>Actinomycetes</taxon>
        <taxon>Pseudonocardiales</taxon>
        <taxon>Pseudonocardiaceae</taxon>
        <taxon>Amycolatopsis</taxon>
    </lineage>
</organism>
<sequence>MKGEEARWRLRETVVLWHVHEASASDIVYAACDVVVAGVDGPAVVALAAASARWAEEEVGELVDDAVREVGFTPAGGAAIEQALCLLATRAVAGTMTPPDFAAWADVWCGFDTPLAERLVALCREYDVLEYPSEARYEVDARVLAEARRLAAEWFSAR</sequence>
<comment type="caution">
    <text evidence="1">The sequence shown here is derived from an EMBL/GenBank/DDBJ whole genome shotgun (WGS) entry which is preliminary data.</text>
</comment>
<dbReference type="Proteomes" id="UP001597419">
    <property type="component" value="Unassembled WGS sequence"/>
</dbReference>
<evidence type="ECO:0000313" key="2">
    <source>
        <dbReference type="Proteomes" id="UP001597419"/>
    </source>
</evidence>
<dbReference type="RefSeq" id="WP_345391967.1">
    <property type="nucleotide sequence ID" value="NZ_BAABHG010000005.1"/>
</dbReference>
<keyword evidence="2" id="KW-1185">Reference proteome</keyword>
<evidence type="ECO:0000313" key="1">
    <source>
        <dbReference type="EMBL" id="MFD2463261.1"/>
    </source>
</evidence>
<reference evidence="2" key="1">
    <citation type="journal article" date="2019" name="Int. J. Syst. Evol. Microbiol.">
        <title>The Global Catalogue of Microorganisms (GCM) 10K type strain sequencing project: providing services to taxonomists for standard genome sequencing and annotation.</title>
        <authorList>
            <consortium name="The Broad Institute Genomics Platform"/>
            <consortium name="The Broad Institute Genome Sequencing Center for Infectious Disease"/>
            <person name="Wu L."/>
            <person name="Ma J."/>
        </authorList>
    </citation>
    <scope>NUCLEOTIDE SEQUENCE [LARGE SCALE GENOMIC DNA]</scope>
    <source>
        <strain evidence="2">CGMCC 4.7643</strain>
    </source>
</reference>
<name>A0ABW5GQX4_9PSEU</name>
<proteinExistence type="predicted"/>
<protein>
    <recommendedName>
        <fullName evidence="3">DUF4129 domain-containing protein</fullName>
    </recommendedName>
</protein>
<dbReference type="EMBL" id="JBHUKU010000020">
    <property type="protein sequence ID" value="MFD2463261.1"/>
    <property type="molecule type" value="Genomic_DNA"/>
</dbReference>
<accession>A0ABW5GQX4</accession>
<gene>
    <name evidence="1" type="ORF">ACFSYJ_31935</name>
</gene>
<evidence type="ECO:0008006" key="3">
    <source>
        <dbReference type="Google" id="ProtNLM"/>
    </source>
</evidence>